<dbReference type="KEGG" id="dcr:108199196"/>
<dbReference type="OrthoDB" id="1701699at2759"/>
<dbReference type="PANTHER" id="PTHR33070">
    <property type="entry name" value="OS06G0725500 PROTEIN"/>
    <property type="match status" value="1"/>
</dbReference>
<dbReference type="OMA" id="STAEIMY"/>
<sequence length="295" mass="33172">MACASEANNSHHIRSISLPSRSHPNIVEIDEELRKLKTRDVSSSCNASAVSSDLLTLEGLYKCIADLLNLQLTQQALSNHRQEKWVDELLDGSVRLLDICGTTRDFTSQIKEHVVDLQSAIRRKKGDLTLATSISKFNSFRRKMKKQARKLIADLKQVDIKITCSAIFDLDYHLSEVIRVLKEVSSVAISVFQSLLLFFSSPVSKSKSTKWSLVSKLIQKGTVTCEEQLQNKNELEKVDSALDSYDSCESEKIEIAQERLKALHDGIELVESASECMSRRLIRTRASFLNIISSL</sequence>
<accession>A0A175YQ57</accession>
<name>A0A175YQ57_DAUCS</name>
<dbReference type="Pfam" id="PF03087">
    <property type="entry name" value="BPS1"/>
    <property type="match status" value="1"/>
</dbReference>
<organism evidence="1 2">
    <name type="scientific">Daucus carota subsp. sativus</name>
    <name type="common">Carrot</name>
    <dbReference type="NCBI Taxonomy" id="79200"/>
    <lineage>
        <taxon>Eukaryota</taxon>
        <taxon>Viridiplantae</taxon>
        <taxon>Streptophyta</taxon>
        <taxon>Embryophyta</taxon>
        <taxon>Tracheophyta</taxon>
        <taxon>Spermatophyta</taxon>
        <taxon>Magnoliopsida</taxon>
        <taxon>eudicotyledons</taxon>
        <taxon>Gunneridae</taxon>
        <taxon>Pentapetalae</taxon>
        <taxon>asterids</taxon>
        <taxon>campanulids</taxon>
        <taxon>Apiales</taxon>
        <taxon>Apiaceae</taxon>
        <taxon>Apioideae</taxon>
        <taxon>Scandiceae</taxon>
        <taxon>Daucinae</taxon>
        <taxon>Daucus</taxon>
        <taxon>Daucus sect. Daucus</taxon>
    </lineage>
</organism>
<dbReference type="GO" id="GO:0048364">
    <property type="term" value="P:root development"/>
    <property type="evidence" value="ECO:0007669"/>
    <property type="project" value="InterPro"/>
</dbReference>
<gene>
    <name evidence="1" type="ORF">DCAR_0831873</name>
</gene>
<reference evidence="1" key="1">
    <citation type="journal article" date="2016" name="Nat. Genet.">
        <title>A high-quality carrot genome assembly provides new insights into carotenoid accumulation and asterid genome evolution.</title>
        <authorList>
            <person name="Iorizzo M."/>
            <person name="Ellison S."/>
            <person name="Senalik D."/>
            <person name="Zeng P."/>
            <person name="Satapoomin P."/>
            <person name="Huang J."/>
            <person name="Bowman M."/>
            <person name="Iovene M."/>
            <person name="Sanseverino W."/>
            <person name="Cavagnaro P."/>
            <person name="Yildiz M."/>
            <person name="Macko-Podgorni A."/>
            <person name="Moranska E."/>
            <person name="Grzebelus E."/>
            <person name="Grzebelus D."/>
            <person name="Ashrafi H."/>
            <person name="Zheng Z."/>
            <person name="Cheng S."/>
            <person name="Spooner D."/>
            <person name="Van Deynze A."/>
            <person name="Simon P."/>
        </authorList>
    </citation>
    <scope>NUCLEOTIDE SEQUENCE</scope>
    <source>
        <tissue evidence="1">Leaf</tissue>
    </source>
</reference>
<evidence type="ECO:0000313" key="2">
    <source>
        <dbReference type="Proteomes" id="UP000077755"/>
    </source>
</evidence>
<dbReference type="Gramene" id="KZM84952">
    <property type="protein sequence ID" value="KZM84952"/>
    <property type="gene ID" value="DCAR_027626"/>
</dbReference>
<dbReference type="GO" id="GO:0048367">
    <property type="term" value="P:shoot system development"/>
    <property type="evidence" value="ECO:0007669"/>
    <property type="project" value="InterPro"/>
</dbReference>
<dbReference type="EMBL" id="CP093350">
    <property type="protein sequence ID" value="WOH12370.1"/>
    <property type="molecule type" value="Genomic_DNA"/>
</dbReference>
<dbReference type="PANTHER" id="PTHR33070:SF109">
    <property type="entry name" value="DOMAIN PROTEIN, PUTATIVE (DUF241)-RELATED"/>
    <property type="match status" value="1"/>
</dbReference>
<protein>
    <submittedName>
        <fullName evidence="1">Uncharacterized protein</fullName>
    </submittedName>
</protein>
<reference evidence="1" key="2">
    <citation type="submission" date="2022-03" db="EMBL/GenBank/DDBJ databases">
        <title>Draft title - Genomic analysis of global carrot germplasm unveils the trajectory of domestication and the origin of high carotenoid orange carrot.</title>
        <authorList>
            <person name="Iorizzo M."/>
            <person name="Ellison S."/>
            <person name="Senalik D."/>
            <person name="Macko-Podgorni A."/>
            <person name="Grzebelus D."/>
            <person name="Bostan H."/>
            <person name="Rolling W."/>
            <person name="Curaba J."/>
            <person name="Simon P."/>
        </authorList>
    </citation>
    <scope>NUCLEOTIDE SEQUENCE</scope>
    <source>
        <tissue evidence="1">Leaf</tissue>
    </source>
</reference>
<dbReference type="InterPro" id="IPR004320">
    <property type="entry name" value="BPS1_pln"/>
</dbReference>
<keyword evidence="2" id="KW-1185">Reference proteome</keyword>
<dbReference type="Proteomes" id="UP000077755">
    <property type="component" value="Chromosome 8"/>
</dbReference>
<dbReference type="AlphaFoldDB" id="A0A175YQ57"/>
<proteinExistence type="predicted"/>
<evidence type="ECO:0000313" key="1">
    <source>
        <dbReference type="EMBL" id="WOH12370.1"/>
    </source>
</evidence>